<keyword evidence="6 9" id="KW-0378">Hydrolase</keyword>
<evidence type="ECO:0000259" key="13">
    <source>
        <dbReference type="PROSITE" id="PS51883"/>
    </source>
</evidence>
<dbReference type="InterPro" id="IPR006073">
    <property type="entry name" value="GTP-bd"/>
</dbReference>
<dbReference type="InterPro" id="IPR045086">
    <property type="entry name" value="OBG_GTPase"/>
</dbReference>
<feature type="binding site" evidence="9">
    <location>
        <begin position="191"/>
        <end position="195"/>
    </location>
    <ligand>
        <name>GTP</name>
        <dbReference type="ChEBI" id="CHEBI:37565"/>
    </ligand>
</feature>
<feature type="binding site" evidence="9">
    <location>
        <position position="173"/>
    </location>
    <ligand>
        <name>Mg(2+)</name>
        <dbReference type="ChEBI" id="CHEBI:18420"/>
    </ligand>
</feature>
<dbReference type="OrthoDB" id="9807318at2"/>
<comment type="cofactor">
    <cofactor evidence="1 9">
        <name>Mg(2+)</name>
        <dbReference type="ChEBI" id="CHEBI:18420"/>
    </cofactor>
</comment>
<dbReference type="GO" id="GO:0005525">
    <property type="term" value="F:GTP binding"/>
    <property type="evidence" value="ECO:0007669"/>
    <property type="project" value="UniProtKB-UniRule"/>
</dbReference>
<evidence type="ECO:0000259" key="12">
    <source>
        <dbReference type="PROSITE" id="PS51881"/>
    </source>
</evidence>
<dbReference type="AlphaFoldDB" id="A0A0M2HNL7"/>
<dbReference type="STRING" id="273678.RS84_02703"/>
<organism evidence="14 15">
    <name type="scientific">Microbacterium hydrocarbonoxydans</name>
    <dbReference type="NCBI Taxonomy" id="273678"/>
    <lineage>
        <taxon>Bacteria</taxon>
        <taxon>Bacillati</taxon>
        <taxon>Actinomycetota</taxon>
        <taxon>Actinomycetes</taxon>
        <taxon>Micrococcales</taxon>
        <taxon>Microbacteriaceae</taxon>
        <taxon>Microbacterium</taxon>
    </lineage>
</organism>
<dbReference type="EMBL" id="JYJB01000010">
    <property type="protein sequence ID" value="KJL46081.1"/>
    <property type="molecule type" value="Genomic_DNA"/>
</dbReference>
<dbReference type="InterPro" id="IPR014100">
    <property type="entry name" value="GTP-bd_Obg/CgtA"/>
</dbReference>
<dbReference type="NCBIfam" id="NF008954">
    <property type="entry name" value="PRK12296.1"/>
    <property type="match status" value="1"/>
</dbReference>
<dbReference type="Pfam" id="PF01926">
    <property type="entry name" value="MMR_HSR1"/>
    <property type="match status" value="1"/>
</dbReference>
<evidence type="ECO:0000313" key="14">
    <source>
        <dbReference type="EMBL" id="KJL46081.1"/>
    </source>
</evidence>
<comment type="similarity">
    <text evidence="2 9">Belongs to the TRAFAC class OBG-HflX-like GTPase superfamily. OBG GTPase family.</text>
</comment>
<comment type="subunit">
    <text evidence="9">Monomer.</text>
</comment>
<dbReference type="NCBIfam" id="TIGR02729">
    <property type="entry name" value="Obg_CgtA"/>
    <property type="match status" value="1"/>
</dbReference>
<evidence type="ECO:0000256" key="5">
    <source>
        <dbReference type="ARBA" id="ARBA00022741"/>
    </source>
</evidence>
<dbReference type="Pfam" id="PF09269">
    <property type="entry name" value="DUF1967"/>
    <property type="match status" value="1"/>
</dbReference>
<reference evidence="14 15" key="1">
    <citation type="submission" date="2015-02" db="EMBL/GenBank/DDBJ databases">
        <title>Draft genome sequences of ten Microbacterium spp. with emphasis on heavy metal contaminated environments.</title>
        <authorList>
            <person name="Corretto E."/>
        </authorList>
    </citation>
    <scope>NUCLEOTIDE SEQUENCE [LARGE SCALE GENOMIC DNA]</scope>
    <source>
        <strain evidence="14 15">SA35</strain>
    </source>
</reference>
<dbReference type="NCBIfam" id="TIGR03595">
    <property type="entry name" value="Obg_CgtA_exten"/>
    <property type="match status" value="1"/>
</dbReference>
<comment type="subcellular location">
    <subcellularLocation>
        <location evidence="9">Cytoplasm</location>
    </subcellularLocation>
</comment>
<dbReference type="PATRIC" id="fig|273678.4.peg.2707"/>
<feature type="binding site" evidence="9">
    <location>
        <begin position="212"/>
        <end position="215"/>
    </location>
    <ligand>
        <name>GTP</name>
        <dbReference type="ChEBI" id="CHEBI:37565"/>
    </ligand>
</feature>
<dbReference type="RefSeq" id="WP_045258322.1">
    <property type="nucleotide sequence ID" value="NZ_CP158847.1"/>
</dbReference>
<keyword evidence="5 9" id="KW-0547">Nucleotide-binding</keyword>
<sequence length="499" mass="53486">MVTFVDTVTLHLRAGKGGNGCVSVHREKFKPLGGPDGGNGGDGGDIVLVADPQTGTLLSYHHSPHRSSGNGGPGMGDHRSGFLGETLELPVPVGTVVKSTDGEVLVDMIVPGERFVVAKGGQGGLGNAALATPKRKAPGFALLGTPGYEGDVVLELKTVADVALVGYPSAGKSSLIGAISAARPKIADYPFTTLHPNLGVVQQGDFRYTVADVPGLIEGASEGRGLGLEFLRHVERCSALLHVLDCATLEPGRDPISDLDVILAELAAYEVPEGQTPLLERPQLVALNKIDVPEARDLADLVRPDLEARGFRVFEISTVSHEGLRPLTFALGEIVEKHRAEAALEVPAERVVIRPKGSKKDFTIRVEGGTYGNIYRILGEKPVRWVQQTDFQNEEAVGFLADRLEKLGVEDELFRLGAVQGSTVVIGEGDSIVFDWEPTMASAAELMVAPRGTDPRLAPNGRRTTSERREQYYERMDAKAEARAEVEAQRLAAYREDEK</sequence>
<dbReference type="Gene3D" id="3.40.50.300">
    <property type="entry name" value="P-loop containing nucleotide triphosphate hydrolases"/>
    <property type="match status" value="1"/>
</dbReference>
<feature type="domain" description="OCT" evidence="12">
    <location>
        <begin position="354"/>
        <end position="438"/>
    </location>
</feature>
<dbReference type="PANTHER" id="PTHR11702">
    <property type="entry name" value="DEVELOPMENTALLY REGULATED GTP-BINDING PROTEIN-RELATED"/>
    <property type="match status" value="1"/>
</dbReference>
<dbReference type="InterPro" id="IPR031167">
    <property type="entry name" value="G_OBG"/>
</dbReference>
<evidence type="ECO:0000313" key="15">
    <source>
        <dbReference type="Proteomes" id="UP000033900"/>
    </source>
</evidence>
<dbReference type="Gene3D" id="2.70.210.12">
    <property type="entry name" value="GTP1/OBG domain"/>
    <property type="match status" value="1"/>
</dbReference>
<dbReference type="GO" id="GO:0005737">
    <property type="term" value="C:cytoplasm"/>
    <property type="evidence" value="ECO:0007669"/>
    <property type="project" value="UniProtKB-SubCell"/>
</dbReference>
<dbReference type="PROSITE" id="PS51710">
    <property type="entry name" value="G_OBG"/>
    <property type="match status" value="1"/>
</dbReference>
<dbReference type="HAMAP" id="MF_01454">
    <property type="entry name" value="GTPase_Obg"/>
    <property type="match status" value="1"/>
</dbReference>
<dbReference type="InterPro" id="IPR006169">
    <property type="entry name" value="GTP1_OBG_dom"/>
</dbReference>
<dbReference type="PROSITE" id="PS00905">
    <property type="entry name" value="GTP1_OBG"/>
    <property type="match status" value="1"/>
</dbReference>
<dbReference type="FunFam" id="2.70.210.12:FF:000001">
    <property type="entry name" value="GTPase Obg"/>
    <property type="match status" value="1"/>
</dbReference>
<dbReference type="InterPro" id="IPR006074">
    <property type="entry name" value="GTP1-OBG_CS"/>
</dbReference>
<dbReference type="InterPro" id="IPR036346">
    <property type="entry name" value="GTP-bd_prot_GTP1/OBG_C_sf"/>
</dbReference>
<dbReference type="NCBIfam" id="NF008956">
    <property type="entry name" value="PRK12299.1"/>
    <property type="match status" value="1"/>
</dbReference>
<dbReference type="SUPFAM" id="SSF82051">
    <property type="entry name" value="Obg GTP-binding protein N-terminal domain"/>
    <property type="match status" value="1"/>
</dbReference>
<evidence type="ECO:0000256" key="2">
    <source>
        <dbReference type="ARBA" id="ARBA00007699"/>
    </source>
</evidence>
<evidence type="ECO:0000256" key="6">
    <source>
        <dbReference type="ARBA" id="ARBA00022801"/>
    </source>
</evidence>
<proteinExistence type="inferred from homology"/>
<dbReference type="Gene3D" id="3.30.300.350">
    <property type="entry name" value="GTP-binding protein OBG, C-terminal domain"/>
    <property type="match status" value="1"/>
</dbReference>
<keyword evidence="8 9" id="KW-0342">GTP-binding</keyword>
<accession>A0A0M2HNL7</accession>
<dbReference type="SUPFAM" id="SSF102741">
    <property type="entry name" value="Obg GTP-binding protein C-terminal domain"/>
    <property type="match status" value="1"/>
</dbReference>
<keyword evidence="3 9" id="KW-0963">Cytoplasm</keyword>
<evidence type="ECO:0000256" key="7">
    <source>
        <dbReference type="ARBA" id="ARBA00022842"/>
    </source>
</evidence>
<evidence type="ECO:0000256" key="3">
    <source>
        <dbReference type="ARBA" id="ARBA00022490"/>
    </source>
</evidence>
<dbReference type="NCBIfam" id="NF008955">
    <property type="entry name" value="PRK12297.1"/>
    <property type="match status" value="1"/>
</dbReference>
<dbReference type="InterPro" id="IPR027417">
    <property type="entry name" value="P-loop_NTPase"/>
</dbReference>
<feature type="domain" description="Obg" evidence="13">
    <location>
        <begin position="2"/>
        <end position="159"/>
    </location>
</feature>
<evidence type="ECO:0000256" key="8">
    <source>
        <dbReference type="ARBA" id="ARBA00023134"/>
    </source>
</evidence>
<comment type="caution">
    <text evidence="14">The sequence shown here is derived from an EMBL/GenBank/DDBJ whole genome shotgun (WGS) entry which is preliminary data.</text>
</comment>
<comment type="function">
    <text evidence="9">An essential GTPase which binds GTP, GDP and possibly (p)ppGpp with moderate affinity, with high nucleotide exchange rates and a fairly low GTP hydrolysis rate. Plays a role in control of the cell cycle, stress response, ribosome biogenesis and in those bacteria that undergo differentiation, in morphogenesis control.</text>
</comment>
<dbReference type="PROSITE" id="PS51881">
    <property type="entry name" value="OCT"/>
    <property type="match status" value="1"/>
</dbReference>
<dbReference type="GO" id="GO:0042254">
    <property type="term" value="P:ribosome biogenesis"/>
    <property type="evidence" value="ECO:0007669"/>
    <property type="project" value="UniProtKB-UniRule"/>
</dbReference>
<feature type="binding site" evidence="9">
    <location>
        <begin position="166"/>
        <end position="173"/>
    </location>
    <ligand>
        <name>GTP</name>
        <dbReference type="ChEBI" id="CHEBI:37565"/>
    </ligand>
</feature>
<dbReference type="SUPFAM" id="SSF52540">
    <property type="entry name" value="P-loop containing nucleoside triphosphate hydrolases"/>
    <property type="match status" value="1"/>
</dbReference>
<keyword evidence="4 9" id="KW-0479">Metal-binding</keyword>
<dbReference type="InterPro" id="IPR015349">
    <property type="entry name" value="OCT_dom"/>
</dbReference>
<name>A0A0M2HNL7_9MICO</name>
<evidence type="ECO:0000256" key="9">
    <source>
        <dbReference type="HAMAP-Rule" id="MF_01454"/>
    </source>
</evidence>
<evidence type="ECO:0000256" key="4">
    <source>
        <dbReference type="ARBA" id="ARBA00022723"/>
    </source>
</evidence>
<feature type="binding site" evidence="9">
    <location>
        <begin position="288"/>
        <end position="291"/>
    </location>
    <ligand>
        <name>GTP</name>
        <dbReference type="ChEBI" id="CHEBI:37565"/>
    </ligand>
</feature>
<dbReference type="GO" id="GO:0000287">
    <property type="term" value="F:magnesium ion binding"/>
    <property type="evidence" value="ECO:0007669"/>
    <property type="project" value="InterPro"/>
</dbReference>
<dbReference type="CDD" id="cd01898">
    <property type="entry name" value="Obg"/>
    <property type="match status" value="1"/>
</dbReference>
<feature type="binding site" evidence="9">
    <location>
        <begin position="317"/>
        <end position="319"/>
    </location>
    <ligand>
        <name>GTP</name>
        <dbReference type="ChEBI" id="CHEBI:37565"/>
    </ligand>
</feature>
<evidence type="ECO:0000256" key="1">
    <source>
        <dbReference type="ARBA" id="ARBA00001946"/>
    </source>
</evidence>
<feature type="binding site" evidence="9">
    <location>
        <position position="193"/>
    </location>
    <ligand>
        <name>Mg(2+)</name>
        <dbReference type="ChEBI" id="CHEBI:18420"/>
    </ligand>
</feature>
<protein>
    <recommendedName>
        <fullName evidence="9">GTPase Obg</fullName>
        <ecNumber evidence="9">3.6.5.-</ecNumber>
    </recommendedName>
    <alternativeName>
        <fullName evidence="9">GTP-binding protein Obg</fullName>
    </alternativeName>
</protein>
<dbReference type="PRINTS" id="PR00326">
    <property type="entry name" value="GTP1OBG"/>
</dbReference>
<dbReference type="EC" id="3.6.5.-" evidence="9"/>
<dbReference type="Pfam" id="PF01018">
    <property type="entry name" value="GTP1_OBG"/>
    <property type="match status" value="1"/>
</dbReference>
<evidence type="ECO:0000256" key="10">
    <source>
        <dbReference type="SAM" id="MobiDB-lite"/>
    </source>
</evidence>
<feature type="region of interest" description="Disordered" evidence="10">
    <location>
        <begin position="60"/>
        <end position="81"/>
    </location>
</feature>
<feature type="domain" description="OBG-type G" evidence="11">
    <location>
        <begin position="160"/>
        <end position="336"/>
    </location>
</feature>
<dbReference type="InterPro" id="IPR036726">
    <property type="entry name" value="GTP1_OBG_dom_sf"/>
</dbReference>
<evidence type="ECO:0000259" key="11">
    <source>
        <dbReference type="PROSITE" id="PS51710"/>
    </source>
</evidence>
<dbReference type="PROSITE" id="PS51883">
    <property type="entry name" value="OBG"/>
    <property type="match status" value="1"/>
</dbReference>
<keyword evidence="7 9" id="KW-0460">Magnesium</keyword>
<gene>
    <name evidence="9 14" type="primary">obg</name>
    <name evidence="14" type="ORF">RS84_02703</name>
</gene>
<keyword evidence="15" id="KW-1185">Reference proteome</keyword>
<dbReference type="GO" id="GO:0003924">
    <property type="term" value="F:GTPase activity"/>
    <property type="evidence" value="ECO:0007669"/>
    <property type="project" value="UniProtKB-UniRule"/>
</dbReference>
<dbReference type="Proteomes" id="UP000033900">
    <property type="component" value="Unassembled WGS sequence"/>
</dbReference>
<dbReference type="PANTHER" id="PTHR11702:SF31">
    <property type="entry name" value="MITOCHONDRIAL RIBOSOME-ASSOCIATED GTPASE 2"/>
    <property type="match status" value="1"/>
</dbReference>